<dbReference type="GO" id="GO:0000271">
    <property type="term" value="P:polysaccharide biosynthetic process"/>
    <property type="evidence" value="ECO:0007669"/>
    <property type="project" value="InterPro"/>
</dbReference>
<gene>
    <name evidence="7" type="ORF">SAMN03084138_01924</name>
</gene>
<feature type="transmembrane region" description="Helical" evidence="5">
    <location>
        <begin position="102"/>
        <end position="119"/>
    </location>
</feature>
<reference evidence="7 8" key="1">
    <citation type="submission" date="2016-10" db="EMBL/GenBank/DDBJ databases">
        <authorList>
            <person name="de Groot N.N."/>
        </authorList>
    </citation>
    <scope>NUCLEOTIDE SEQUENCE [LARGE SCALE GENOMIC DNA]</scope>
    <source>
        <strain evidence="7 8">DSM 15893</strain>
    </source>
</reference>
<evidence type="ECO:0000313" key="7">
    <source>
        <dbReference type="EMBL" id="SFP32421.1"/>
    </source>
</evidence>
<evidence type="ECO:0000259" key="6">
    <source>
        <dbReference type="Pfam" id="PF04138"/>
    </source>
</evidence>
<keyword evidence="3 5" id="KW-1133">Transmembrane helix</keyword>
<organism evidence="7 8">
    <name type="scientific">Enterovibrio norvegicus DSM 15893</name>
    <dbReference type="NCBI Taxonomy" id="1121869"/>
    <lineage>
        <taxon>Bacteria</taxon>
        <taxon>Pseudomonadati</taxon>
        <taxon>Pseudomonadota</taxon>
        <taxon>Gammaproteobacteria</taxon>
        <taxon>Vibrionales</taxon>
        <taxon>Vibrionaceae</taxon>
        <taxon>Enterovibrio</taxon>
    </lineage>
</organism>
<evidence type="ECO:0000256" key="5">
    <source>
        <dbReference type="SAM" id="Phobius"/>
    </source>
</evidence>
<dbReference type="AlphaFoldDB" id="A0A1I5PFV6"/>
<feature type="transmembrane region" description="Helical" evidence="5">
    <location>
        <begin position="12"/>
        <end position="37"/>
    </location>
</feature>
<sequence length="133" mass="15548">MKAFMRKMLEKRIVRFGITGALASFTHIVIAFTWLYFLDSSVFIANMFGFSCAFGLSYLLQSHFVFQRKLSIENAKRFFVVQFSALMVSQLFSSLFQEGNHYARVLIVVFMIPLVTYLIHRCWTYKGSKNKQQ</sequence>
<evidence type="ECO:0000256" key="1">
    <source>
        <dbReference type="ARBA" id="ARBA00004141"/>
    </source>
</evidence>
<dbReference type="GO" id="GO:0016020">
    <property type="term" value="C:membrane"/>
    <property type="evidence" value="ECO:0007669"/>
    <property type="project" value="UniProtKB-SubCell"/>
</dbReference>
<name>A0A1I5PFV6_9GAMM</name>
<dbReference type="Proteomes" id="UP000182692">
    <property type="component" value="Unassembled WGS sequence"/>
</dbReference>
<evidence type="ECO:0000256" key="4">
    <source>
        <dbReference type="ARBA" id="ARBA00023136"/>
    </source>
</evidence>
<dbReference type="EMBL" id="FOWR01000012">
    <property type="protein sequence ID" value="SFP32421.1"/>
    <property type="molecule type" value="Genomic_DNA"/>
</dbReference>
<evidence type="ECO:0000256" key="2">
    <source>
        <dbReference type="ARBA" id="ARBA00022692"/>
    </source>
</evidence>
<dbReference type="Pfam" id="PF04138">
    <property type="entry name" value="GtrA_DPMS_TM"/>
    <property type="match status" value="1"/>
</dbReference>
<keyword evidence="4 5" id="KW-0472">Membrane</keyword>
<protein>
    <submittedName>
        <fullName evidence="7">Putative flippase GtrA (Transmembrane translocase of bactoprenol-linked glucose)</fullName>
    </submittedName>
</protein>
<feature type="transmembrane region" description="Helical" evidence="5">
    <location>
        <begin position="78"/>
        <end position="96"/>
    </location>
</feature>
<comment type="subcellular location">
    <subcellularLocation>
        <location evidence="1">Membrane</location>
        <topology evidence="1">Multi-pass membrane protein</topology>
    </subcellularLocation>
</comment>
<accession>A0A1I5PFV6</accession>
<proteinExistence type="predicted"/>
<dbReference type="STRING" id="1121869.SAMN03084138_01924"/>
<evidence type="ECO:0000313" key="8">
    <source>
        <dbReference type="Proteomes" id="UP000182692"/>
    </source>
</evidence>
<keyword evidence="2 5" id="KW-0812">Transmembrane</keyword>
<dbReference type="OrthoDB" id="8562382at2"/>
<evidence type="ECO:0000256" key="3">
    <source>
        <dbReference type="ARBA" id="ARBA00022989"/>
    </source>
</evidence>
<feature type="transmembrane region" description="Helical" evidence="5">
    <location>
        <begin position="43"/>
        <end position="66"/>
    </location>
</feature>
<feature type="domain" description="GtrA/DPMS transmembrane" evidence="6">
    <location>
        <begin position="15"/>
        <end position="124"/>
    </location>
</feature>
<dbReference type="InterPro" id="IPR007267">
    <property type="entry name" value="GtrA_DPMS_TM"/>
</dbReference>